<accession>A0A645C8W2</accession>
<comment type="caution">
    <text evidence="2">The sequence shown here is derived from an EMBL/GenBank/DDBJ whole genome shotgun (WGS) entry which is preliminary data.</text>
</comment>
<feature type="transmembrane region" description="Helical" evidence="1">
    <location>
        <begin position="37"/>
        <end position="56"/>
    </location>
</feature>
<protein>
    <submittedName>
        <fullName evidence="2">Uncharacterized protein</fullName>
    </submittedName>
</protein>
<name>A0A645C8W2_9ZZZZ</name>
<evidence type="ECO:0000313" key="2">
    <source>
        <dbReference type="EMBL" id="MPM71414.1"/>
    </source>
</evidence>
<keyword evidence="1" id="KW-0812">Transmembrane</keyword>
<sequence>MSLIIEFELLLVKISISLIPNKLQIILITESSLALKLYAITKLRLSLFILISLILVKLIKYLQKTILYYIYYYPIIISLKIH</sequence>
<evidence type="ECO:0000256" key="1">
    <source>
        <dbReference type="SAM" id="Phobius"/>
    </source>
</evidence>
<reference evidence="2" key="1">
    <citation type="submission" date="2019-08" db="EMBL/GenBank/DDBJ databases">
        <authorList>
            <person name="Kucharzyk K."/>
            <person name="Murdoch R.W."/>
            <person name="Higgins S."/>
            <person name="Loffler F."/>
        </authorList>
    </citation>
    <scope>NUCLEOTIDE SEQUENCE</scope>
</reference>
<dbReference type="EMBL" id="VSSQ01024100">
    <property type="protein sequence ID" value="MPM71414.1"/>
    <property type="molecule type" value="Genomic_DNA"/>
</dbReference>
<dbReference type="AlphaFoldDB" id="A0A645C8W2"/>
<keyword evidence="1" id="KW-1133">Transmembrane helix</keyword>
<proteinExistence type="predicted"/>
<organism evidence="2">
    <name type="scientific">bioreactor metagenome</name>
    <dbReference type="NCBI Taxonomy" id="1076179"/>
    <lineage>
        <taxon>unclassified sequences</taxon>
        <taxon>metagenomes</taxon>
        <taxon>ecological metagenomes</taxon>
    </lineage>
</organism>
<gene>
    <name evidence="2" type="ORF">SDC9_118379</name>
</gene>
<keyword evidence="1" id="KW-0472">Membrane</keyword>